<feature type="domain" description="HTH lysR-type" evidence="8">
    <location>
        <begin position="18"/>
        <end position="75"/>
    </location>
</feature>
<protein>
    <recommendedName>
        <fullName evidence="6">Probable hydrogen peroxide-inducible genes activator</fullName>
    </recommendedName>
</protein>
<dbReference type="SUPFAM" id="SSF53850">
    <property type="entry name" value="Periplasmic binding protein-like II"/>
    <property type="match status" value="1"/>
</dbReference>
<name>A0AAD1HBG0_9MYCO</name>
<dbReference type="Gene3D" id="3.40.190.10">
    <property type="entry name" value="Periplasmic binding protein-like II"/>
    <property type="match status" value="2"/>
</dbReference>
<dbReference type="AlphaFoldDB" id="A0AAD1HBG0"/>
<keyword evidence="3" id="KW-0238">DNA-binding</keyword>
<dbReference type="EMBL" id="AP022560">
    <property type="protein sequence ID" value="BBX01781.1"/>
    <property type="molecule type" value="Genomic_DNA"/>
</dbReference>
<dbReference type="Proteomes" id="UP000466681">
    <property type="component" value="Chromosome"/>
</dbReference>
<dbReference type="Gene3D" id="1.10.10.10">
    <property type="entry name" value="Winged helix-like DNA-binding domain superfamily/Winged helix DNA-binding domain"/>
    <property type="match status" value="1"/>
</dbReference>
<evidence type="ECO:0000256" key="4">
    <source>
        <dbReference type="ARBA" id="ARBA00023159"/>
    </source>
</evidence>
<dbReference type="InterPro" id="IPR036390">
    <property type="entry name" value="WH_DNA-bd_sf"/>
</dbReference>
<dbReference type="KEGG" id="mmor:MMOR_27170"/>
<dbReference type="PANTHER" id="PTHR30346">
    <property type="entry name" value="TRANSCRIPTIONAL DUAL REGULATOR HCAR-RELATED"/>
    <property type="match status" value="1"/>
</dbReference>
<dbReference type="InterPro" id="IPR000847">
    <property type="entry name" value="LysR_HTH_N"/>
</dbReference>
<dbReference type="Pfam" id="PF03466">
    <property type="entry name" value="LysR_substrate"/>
    <property type="match status" value="1"/>
</dbReference>
<dbReference type="InterPro" id="IPR036388">
    <property type="entry name" value="WH-like_DNA-bd_sf"/>
</dbReference>
<comment type="similarity">
    <text evidence="1">Belongs to the LysR transcriptional regulatory family.</text>
</comment>
<dbReference type="Pfam" id="PF00126">
    <property type="entry name" value="HTH_1"/>
    <property type="match status" value="1"/>
</dbReference>
<accession>A0AAD1HBG0</accession>
<keyword evidence="10" id="KW-1185">Reference proteome</keyword>
<dbReference type="SUPFAM" id="SSF46785">
    <property type="entry name" value="Winged helix' DNA-binding domain"/>
    <property type="match status" value="1"/>
</dbReference>
<keyword evidence="5" id="KW-0804">Transcription</keyword>
<dbReference type="PROSITE" id="PS50931">
    <property type="entry name" value="HTH_LYSR"/>
    <property type="match status" value="1"/>
</dbReference>
<evidence type="ECO:0000313" key="10">
    <source>
        <dbReference type="Proteomes" id="UP000466681"/>
    </source>
</evidence>
<gene>
    <name evidence="9" type="ORF">MMOR_27170</name>
</gene>
<evidence type="ECO:0000256" key="2">
    <source>
        <dbReference type="ARBA" id="ARBA00023015"/>
    </source>
</evidence>
<keyword evidence="2" id="KW-0805">Transcription regulation</keyword>
<proteinExistence type="inferred from homology"/>
<evidence type="ECO:0000256" key="1">
    <source>
        <dbReference type="ARBA" id="ARBA00009437"/>
    </source>
</evidence>
<reference evidence="9 10" key="1">
    <citation type="journal article" date="2019" name="Emerg. Microbes Infect.">
        <title>Comprehensive subspecies identification of 175 nontuberculous mycobacteria species based on 7547 genomic profiles.</title>
        <authorList>
            <person name="Matsumoto Y."/>
            <person name="Kinjo T."/>
            <person name="Motooka D."/>
            <person name="Nabeya D."/>
            <person name="Jung N."/>
            <person name="Uechi K."/>
            <person name="Horii T."/>
            <person name="Iida T."/>
            <person name="Fujita J."/>
            <person name="Nakamura S."/>
        </authorList>
    </citation>
    <scope>NUCLEOTIDE SEQUENCE [LARGE SCALE GENOMIC DNA]</scope>
    <source>
        <strain evidence="9 10">JCM 6375</strain>
    </source>
</reference>
<dbReference type="GO" id="GO:0003677">
    <property type="term" value="F:DNA binding"/>
    <property type="evidence" value="ECO:0007669"/>
    <property type="project" value="UniProtKB-KW"/>
</dbReference>
<evidence type="ECO:0000256" key="5">
    <source>
        <dbReference type="ARBA" id="ARBA00023163"/>
    </source>
</evidence>
<evidence type="ECO:0000256" key="3">
    <source>
        <dbReference type="ARBA" id="ARBA00023125"/>
    </source>
</evidence>
<evidence type="ECO:0000259" key="8">
    <source>
        <dbReference type="PROSITE" id="PS50931"/>
    </source>
</evidence>
<organism evidence="9 10">
    <name type="scientific">Mycolicibacterium moriokaense</name>
    <dbReference type="NCBI Taxonomy" id="39691"/>
    <lineage>
        <taxon>Bacteria</taxon>
        <taxon>Bacillati</taxon>
        <taxon>Actinomycetota</taxon>
        <taxon>Actinomycetes</taxon>
        <taxon>Mycobacteriales</taxon>
        <taxon>Mycobacteriaceae</taxon>
        <taxon>Mycolicibacterium</taxon>
    </lineage>
</organism>
<evidence type="ECO:0000256" key="6">
    <source>
        <dbReference type="ARBA" id="ARBA00040885"/>
    </source>
</evidence>
<dbReference type="InterPro" id="IPR005119">
    <property type="entry name" value="LysR_subst-bd"/>
</dbReference>
<dbReference type="CDD" id="cd08423">
    <property type="entry name" value="PBP2_LTTR_like_6"/>
    <property type="match status" value="1"/>
</dbReference>
<dbReference type="PANTHER" id="PTHR30346:SF29">
    <property type="entry name" value="LYSR SUBSTRATE-BINDING"/>
    <property type="match status" value="1"/>
</dbReference>
<dbReference type="GO" id="GO:0003700">
    <property type="term" value="F:DNA-binding transcription factor activity"/>
    <property type="evidence" value="ECO:0007669"/>
    <property type="project" value="InterPro"/>
</dbReference>
<evidence type="ECO:0000256" key="7">
    <source>
        <dbReference type="ARBA" id="ARBA00056658"/>
    </source>
</evidence>
<dbReference type="GO" id="GO:0032993">
    <property type="term" value="C:protein-DNA complex"/>
    <property type="evidence" value="ECO:0007669"/>
    <property type="project" value="TreeGrafter"/>
</dbReference>
<keyword evidence="4" id="KW-0010">Activator</keyword>
<dbReference type="FunFam" id="1.10.10.10:FF:000001">
    <property type="entry name" value="LysR family transcriptional regulator"/>
    <property type="match status" value="1"/>
</dbReference>
<sequence>MITTLGNAVAGGYVAGVFDVRRLVVLQEVVRCGSLSAAATALSYTTSAVSQQITALERDIGSTLLVRSPTGVRPTAAGTRLLEHAETILAAIRTAERDLQHLATAHPGVVRVASFASAAGTILPRAIARFRALCPGVGVELVSADPEEGVELLTSGGADAAVITEVPGEAPEFPGVHSVPVYDDEFFVVLPAGHRLAARAEVPFAALAREQWIVSTESGACPDVRVFQRACRSAGFIPSVTFRTEDYSTVQGLVAANLGVSLVPSLAAAGARTDVALRRVAGRQPVRRIALATADRPADGTALATFVSLIREASARISADAVYSVPERPFSVA</sequence>
<comment type="function">
    <text evidence="7">Required for the induction the katG gene for catalase. Involved in the response to hydrogen peroxide.</text>
</comment>
<evidence type="ECO:0000313" key="9">
    <source>
        <dbReference type="EMBL" id="BBX01781.1"/>
    </source>
</evidence>